<keyword evidence="2" id="KW-1185">Reference proteome</keyword>
<evidence type="ECO:0000313" key="1">
    <source>
        <dbReference type="EMBL" id="SHG64132.1"/>
    </source>
</evidence>
<dbReference type="Proteomes" id="UP000184522">
    <property type="component" value="Unassembled WGS sequence"/>
</dbReference>
<accession>A0A1M5LG81</accession>
<reference evidence="2" key="1">
    <citation type="submission" date="2016-11" db="EMBL/GenBank/DDBJ databases">
        <authorList>
            <person name="Varghese N."/>
            <person name="Submissions S."/>
        </authorList>
    </citation>
    <scope>NUCLEOTIDE SEQUENCE [LARGE SCALE GENOMIC DNA]</scope>
    <source>
        <strain evidence="2">DSM 25330</strain>
    </source>
</reference>
<name>A0A1M5LG81_9FLAO</name>
<sequence>MKKNILFFLFISAQLIYSQGNTVTVGNGYSDYVKIVDIYNFSKLKETVVKLKFTPNKAISATLHAPSGTSPFVLTDKKGNRYALKAQVGWKGNLASGFGTINLKAYETKTVSLYFNQVNNIEDIYSLTEVDCSSTTSCWNFYDIKVKKKNTTINTSTSSSFDKSKVSAKYEKTWLENDVFDASNKFGIRIHNKFFVYGLKDNSCYLTIRILEGDKFIKTTKYGYKNLSGQLEIKKSLNPKYDSTVYNDTKLFLPYELLSNNLPIGKHDLKIDVDLFYKDGTLLKHLGFKEFVYTKR</sequence>
<dbReference type="OrthoDB" id="1413109at2"/>
<protein>
    <submittedName>
        <fullName evidence="1">Uncharacterized protein</fullName>
    </submittedName>
</protein>
<dbReference type="EMBL" id="FQWS01000001">
    <property type="protein sequence ID" value="SHG64132.1"/>
    <property type="molecule type" value="Genomic_DNA"/>
</dbReference>
<evidence type="ECO:0000313" key="2">
    <source>
        <dbReference type="Proteomes" id="UP000184522"/>
    </source>
</evidence>
<dbReference type="RefSeq" id="WP_073082857.1">
    <property type="nucleotide sequence ID" value="NZ_FQWS01000001.1"/>
</dbReference>
<dbReference type="AlphaFoldDB" id="A0A1M5LG81"/>
<gene>
    <name evidence="1" type="ORF">SAMN05444148_0613</name>
</gene>
<proteinExistence type="predicted"/>
<organism evidence="1 2">
    <name type="scientific">Winogradskyella jejuensis</name>
    <dbReference type="NCBI Taxonomy" id="1089305"/>
    <lineage>
        <taxon>Bacteria</taxon>
        <taxon>Pseudomonadati</taxon>
        <taxon>Bacteroidota</taxon>
        <taxon>Flavobacteriia</taxon>
        <taxon>Flavobacteriales</taxon>
        <taxon>Flavobacteriaceae</taxon>
        <taxon>Winogradskyella</taxon>
    </lineage>
</organism>